<feature type="compositionally biased region" description="Low complexity" evidence="1">
    <location>
        <begin position="215"/>
        <end position="226"/>
    </location>
</feature>
<feature type="compositionally biased region" description="Acidic residues" evidence="1">
    <location>
        <begin position="227"/>
        <end position="238"/>
    </location>
</feature>
<evidence type="ECO:0000313" key="3">
    <source>
        <dbReference type="Proteomes" id="UP000663828"/>
    </source>
</evidence>
<gene>
    <name evidence="2" type="ORF">XAT740_LOCUS16001</name>
</gene>
<keyword evidence="3" id="KW-1185">Reference proteome</keyword>
<reference evidence="2" key="1">
    <citation type="submission" date="2021-02" db="EMBL/GenBank/DDBJ databases">
        <authorList>
            <person name="Nowell W R."/>
        </authorList>
    </citation>
    <scope>NUCLEOTIDE SEQUENCE</scope>
</reference>
<evidence type="ECO:0000313" key="2">
    <source>
        <dbReference type="EMBL" id="CAF1055502.1"/>
    </source>
</evidence>
<accession>A0A814KTQ7</accession>
<protein>
    <submittedName>
        <fullName evidence="2">Uncharacterized protein</fullName>
    </submittedName>
</protein>
<name>A0A814KTQ7_ADIRI</name>
<feature type="region of interest" description="Disordered" evidence="1">
    <location>
        <begin position="250"/>
        <end position="317"/>
    </location>
</feature>
<feature type="region of interest" description="Disordered" evidence="1">
    <location>
        <begin position="1"/>
        <end position="26"/>
    </location>
</feature>
<feature type="compositionally biased region" description="Low complexity" evidence="1">
    <location>
        <begin position="282"/>
        <end position="304"/>
    </location>
</feature>
<feature type="compositionally biased region" description="Basic and acidic residues" evidence="1">
    <location>
        <begin position="254"/>
        <end position="266"/>
    </location>
</feature>
<feature type="region of interest" description="Disordered" evidence="1">
    <location>
        <begin position="215"/>
        <end position="238"/>
    </location>
</feature>
<comment type="caution">
    <text evidence="2">The sequence shown here is derived from an EMBL/GenBank/DDBJ whole genome shotgun (WGS) entry which is preliminary data.</text>
</comment>
<proteinExistence type="predicted"/>
<evidence type="ECO:0000256" key="1">
    <source>
        <dbReference type="SAM" id="MobiDB-lite"/>
    </source>
</evidence>
<sequence length="354" mass="39166">MNSEAISVSTSVPSCSSSSSISSKEAHPLSLPLYLTSTSSSLKPLRERNRTNLKRRINLSRSQVLSNDFENEDNLSVTPKPTTIDKTAINIASSQPTLPSTPSLHTYSELYSKTVSPQTPSPIHTTVTCSQVWERLASNDEHQTTTSPKSTTSIPASTVSVLPTHISFSYDLSDDEGGDEIVNDDKNDFQYVPVSSQSKLVQFQFLTFARQQNLDVNSDNDGSSVNDSDEDEDEDEGEYGDEHLFMFRSVQTNKEPEQVQEQENRITKKRKRSVSTTDSLDAISSSLAEGAAGGAAASTATKPPCTKKPKIKDPNANFQRLNMRKKNFSHAKKHQFGKNKRNAFYRRMRHAGGH</sequence>
<dbReference type="EMBL" id="CAJNOR010001008">
    <property type="protein sequence ID" value="CAF1055502.1"/>
    <property type="molecule type" value="Genomic_DNA"/>
</dbReference>
<organism evidence="2 3">
    <name type="scientific">Adineta ricciae</name>
    <name type="common">Rotifer</name>
    <dbReference type="NCBI Taxonomy" id="249248"/>
    <lineage>
        <taxon>Eukaryota</taxon>
        <taxon>Metazoa</taxon>
        <taxon>Spiralia</taxon>
        <taxon>Gnathifera</taxon>
        <taxon>Rotifera</taxon>
        <taxon>Eurotatoria</taxon>
        <taxon>Bdelloidea</taxon>
        <taxon>Adinetida</taxon>
        <taxon>Adinetidae</taxon>
        <taxon>Adineta</taxon>
    </lineage>
</organism>
<dbReference type="AlphaFoldDB" id="A0A814KTQ7"/>
<dbReference type="Proteomes" id="UP000663828">
    <property type="component" value="Unassembled WGS sequence"/>
</dbReference>